<dbReference type="STRING" id="588581.Cpap_2375"/>
<comment type="subcellular location">
    <subcellularLocation>
        <location evidence="2">Cell membrane</location>
    </subcellularLocation>
</comment>
<evidence type="ECO:0000256" key="1">
    <source>
        <dbReference type="ARBA" id="ARBA00000085"/>
    </source>
</evidence>
<reference evidence="15" key="1">
    <citation type="submission" date="2009-07" db="EMBL/GenBank/DDBJ databases">
        <authorList>
            <consortium name="US DOE Joint Genome Institute (JGI-PGF)"/>
            <person name="Lucas S."/>
            <person name="Copeland A."/>
            <person name="Lapidus A."/>
            <person name="Glavina del Rio T."/>
            <person name="Tice H."/>
            <person name="Bruce D."/>
            <person name="Goodwin L."/>
            <person name="Pitluck S."/>
            <person name="Larimer F."/>
            <person name="Land M.L."/>
            <person name="Mouttaki H."/>
            <person name="He Z."/>
            <person name="Zhou J."/>
            <person name="Hemme C.L."/>
        </authorList>
    </citation>
    <scope>NUCLEOTIDE SEQUENCE [LARGE SCALE GENOMIC DNA]</scope>
    <source>
        <strain evidence="15">DSM 2782</strain>
    </source>
</reference>
<feature type="transmembrane region" description="Helical" evidence="12">
    <location>
        <begin position="172"/>
        <end position="193"/>
    </location>
</feature>
<feature type="transmembrane region" description="Helical" evidence="12">
    <location>
        <begin position="199"/>
        <end position="217"/>
    </location>
</feature>
<dbReference type="InterPro" id="IPR035965">
    <property type="entry name" value="PAS-like_dom_sf"/>
</dbReference>
<dbReference type="Gene3D" id="3.30.450.20">
    <property type="entry name" value="PAS domain"/>
    <property type="match status" value="1"/>
</dbReference>
<dbReference type="PROSITE" id="PS50109">
    <property type="entry name" value="HIS_KIN"/>
    <property type="match status" value="1"/>
</dbReference>
<sequence length="620" mass="69436">MCYLSYSVLVPIISLIILLTYAVTTSCVFIIKRNNSNRWFYLLLNIVLILWSLSFVFFSSAPDKDAALMWYKVGAIGFYTYNILSINIVSILSDGPQKTKLTVPVIFSLCIPISILFLFDDLTYISFYKSNGIWLYSFKTPDPWFFPCFLFIGILLYVNLKYTELKSVITHALLQTVPISIGIVTNVIMPFFSRNVSPTLVHTAVIIYSIALNVIFAKQSMAMTSASISAKQIISKISDMVIITDTKGKIVEVNDSLKELSGYCYSELLEKDISTLFSPKICSDKASVKVSGYKILTRENHTIPVNMSISQIYSEDKTTIIGTAYVLQDISNVLSLAEKVAEEAAVTKVANQANDKLIELDKLKTDFLCNVSHELRTPLNLMVSSLKLSALKISQNHGVLDTVMMHKHFHIMNQNCFRLTRIINNIIDITKIDAGSLDLNLTNNNIVDVVEETVLSVASHIKDKGITLIFDTDVEEKFLACDPDQIQRILLNLISNAVKFNSSGREIYVSIEDCTENIKISVKDNGIGISLENQPFIFDRFIQVDKSLTRQHEGSGMGLTITKYLVELHKGTITLESEPTKGSTFTITLPVYLVPKSAHKSVPTVLTLNEKVNIEFSDVY</sequence>
<dbReference type="InterPro" id="IPR003661">
    <property type="entry name" value="HisK_dim/P_dom"/>
</dbReference>
<evidence type="ECO:0000256" key="3">
    <source>
        <dbReference type="ARBA" id="ARBA00012438"/>
    </source>
</evidence>
<dbReference type="SUPFAM" id="SSF47384">
    <property type="entry name" value="Homodimeric domain of signal transducing histidine kinase"/>
    <property type="match status" value="1"/>
</dbReference>
<dbReference type="OrthoDB" id="9813394at2"/>
<dbReference type="SUPFAM" id="SSF55785">
    <property type="entry name" value="PYP-like sensor domain (PAS domain)"/>
    <property type="match status" value="1"/>
</dbReference>
<feature type="transmembrane region" description="Helical" evidence="12">
    <location>
        <begin position="101"/>
        <end position="119"/>
    </location>
</feature>
<evidence type="ECO:0000259" key="13">
    <source>
        <dbReference type="PROSITE" id="PS50109"/>
    </source>
</evidence>
<dbReference type="GO" id="GO:0000155">
    <property type="term" value="F:phosphorelay sensor kinase activity"/>
    <property type="evidence" value="ECO:0007669"/>
    <property type="project" value="InterPro"/>
</dbReference>
<gene>
    <name evidence="15" type="ORF">Cpap_2375</name>
</gene>
<dbReference type="InterPro" id="IPR004358">
    <property type="entry name" value="Sig_transdc_His_kin-like_C"/>
</dbReference>
<proteinExistence type="predicted"/>
<dbReference type="NCBIfam" id="TIGR00229">
    <property type="entry name" value="sensory_box"/>
    <property type="match status" value="1"/>
</dbReference>
<evidence type="ECO:0000313" key="16">
    <source>
        <dbReference type="Proteomes" id="UP000003860"/>
    </source>
</evidence>
<keyword evidence="12" id="KW-1133">Transmembrane helix</keyword>
<keyword evidence="5" id="KW-0597">Phosphoprotein</keyword>
<evidence type="ECO:0000313" key="15">
    <source>
        <dbReference type="EMBL" id="EGD48225.1"/>
    </source>
</evidence>
<keyword evidence="4" id="KW-1003">Cell membrane</keyword>
<dbReference type="GO" id="GO:0005524">
    <property type="term" value="F:ATP binding"/>
    <property type="evidence" value="ECO:0007669"/>
    <property type="project" value="UniProtKB-KW"/>
</dbReference>
<evidence type="ECO:0000256" key="9">
    <source>
        <dbReference type="ARBA" id="ARBA00022840"/>
    </source>
</evidence>
<keyword evidence="6" id="KW-0808">Transferase</keyword>
<dbReference type="EMBL" id="ACXX02000004">
    <property type="protein sequence ID" value="EGD48225.1"/>
    <property type="molecule type" value="Genomic_DNA"/>
</dbReference>
<dbReference type="PROSITE" id="PS50112">
    <property type="entry name" value="PAS"/>
    <property type="match status" value="1"/>
</dbReference>
<comment type="catalytic activity">
    <reaction evidence="1">
        <text>ATP + protein L-histidine = ADP + protein N-phospho-L-histidine.</text>
        <dbReference type="EC" id="2.7.13.3"/>
    </reaction>
</comment>
<dbReference type="GO" id="GO:0005886">
    <property type="term" value="C:plasma membrane"/>
    <property type="evidence" value="ECO:0007669"/>
    <property type="project" value="UniProtKB-SubCell"/>
</dbReference>
<evidence type="ECO:0000256" key="2">
    <source>
        <dbReference type="ARBA" id="ARBA00004236"/>
    </source>
</evidence>
<feature type="transmembrane region" description="Helical" evidence="12">
    <location>
        <begin position="38"/>
        <end position="58"/>
    </location>
</feature>
<dbReference type="Pfam" id="PF00512">
    <property type="entry name" value="HisKA"/>
    <property type="match status" value="1"/>
</dbReference>
<dbReference type="SMART" id="SM00387">
    <property type="entry name" value="HATPase_c"/>
    <property type="match status" value="1"/>
</dbReference>
<evidence type="ECO:0000259" key="14">
    <source>
        <dbReference type="PROSITE" id="PS50112"/>
    </source>
</evidence>
<keyword evidence="16" id="KW-1185">Reference proteome</keyword>
<dbReference type="InterPro" id="IPR036890">
    <property type="entry name" value="HATPase_C_sf"/>
</dbReference>
<evidence type="ECO:0000256" key="5">
    <source>
        <dbReference type="ARBA" id="ARBA00022553"/>
    </source>
</evidence>
<dbReference type="FunFam" id="3.30.565.10:FF:000023">
    <property type="entry name" value="PAS domain-containing sensor histidine kinase"/>
    <property type="match status" value="1"/>
</dbReference>
<feature type="transmembrane region" description="Helical" evidence="12">
    <location>
        <begin position="144"/>
        <end position="160"/>
    </location>
</feature>
<keyword evidence="9" id="KW-0067">ATP-binding</keyword>
<organism evidence="15 16">
    <name type="scientific">Ruminiclostridium papyrosolvens DSM 2782</name>
    <dbReference type="NCBI Taxonomy" id="588581"/>
    <lineage>
        <taxon>Bacteria</taxon>
        <taxon>Bacillati</taxon>
        <taxon>Bacillota</taxon>
        <taxon>Clostridia</taxon>
        <taxon>Eubacteriales</taxon>
        <taxon>Oscillospiraceae</taxon>
        <taxon>Ruminiclostridium</taxon>
    </lineage>
</organism>
<evidence type="ECO:0000256" key="11">
    <source>
        <dbReference type="ARBA" id="ARBA00023136"/>
    </source>
</evidence>
<protein>
    <recommendedName>
        <fullName evidence="3">histidine kinase</fullName>
        <ecNumber evidence="3">2.7.13.3</ecNumber>
    </recommendedName>
</protein>
<keyword evidence="12" id="KW-0812">Transmembrane</keyword>
<dbReference type="SUPFAM" id="SSF55874">
    <property type="entry name" value="ATPase domain of HSP90 chaperone/DNA topoisomerase II/histidine kinase"/>
    <property type="match status" value="1"/>
</dbReference>
<feature type="transmembrane region" description="Helical" evidence="12">
    <location>
        <begin position="6"/>
        <end position="31"/>
    </location>
</feature>
<name>F1TB21_9FIRM</name>
<evidence type="ECO:0000256" key="12">
    <source>
        <dbReference type="SAM" id="Phobius"/>
    </source>
</evidence>
<evidence type="ECO:0000256" key="7">
    <source>
        <dbReference type="ARBA" id="ARBA00022741"/>
    </source>
</evidence>
<dbReference type="PANTHER" id="PTHR43047">
    <property type="entry name" value="TWO-COMPONENT HISTIDINE PROTEIN KINASE"/>
    <property type="match status" value="1"/>
</dbReference>
<dbReference type="PANTHER" id="PTHR43047:SF72">
    <property type="entry name" value="OSMOSENSING HISTIDINE PROTEIN KINASE SLN1"/>
    <property type="match status" value="1"/>
</dbReference>
<dbReference type="Pfam" id="PF02518">
    <property type="entry name" value="HATPase_c"/>
    <property type="match status" value="1"/>
</dbReference>
<evidence type="ECO:0000256" key="8">
    <source>
        <dbReference type="ARBA" id="ARBA00022777"/>
    </source>
</evidence>
<dbReference type="eggNOG" id="COG2205">
    <property type="taxonomic scope" value="Bacteria"/>
</dbReference>
<dbReference type="InterPro" id="IPR036097">
    <property type="entry name" value="HisK_dim/P_sf"/>
</dbReference>
<keyword evidence="8 15" id="KW-0418">Kinase</keyword>
<dbReference type="Proteomes" id="UP000003860">
    <property type="component" value="Unassembled WGS sequence"/>
</dbReference>
<dbReference type="Pfam" id="PF13426">
    <property type="entry name" value="PAS_9"/>
    <property type="match status" value="1"/>
</dbReference>
<comment type="caution">
    <text evidence="15">The sequence shown here is derived from an EMBL/GenBank/DDBJ whole genome shotgun (WGS) entry which is preliminary data.</text>
</comment>
<accession>F1TB21</accession>
<keyword evidence="11 12" id="KW-0472">Membrane</keyword>
<dbReference type="CDD" id="cd00082">
    <property type="entry name" value="HisKA"/>
    <property type="match status" value="1"/>
</dbReference>
<dbReference type="CDD" id="cd16922">
    <property type="entry name" value="HATPase_EvgS-ArcB-TorS-like"/>
    <property type="match status" value="1"/>
</dbReference>
<feature type="domain" description="Histidine kinase" evidence="13">
    <location>
        <begin position="370"/>
        <end position="593"/>
    </location>
</feature>
<dbReference type="InterPro" id="IPR003594">
    <property type="entry name" value="HATPase_dom"/>
</dbReference>
<dbReference type="CDD" id="cd00130">
    <property type="entry name" value="PAS"/>
    <property type="match status" value="1"/>
</dbReference>
<dbReference type="Gene3D" id="1.10.287.130">
    <property type="match status" value="1"/>
</dbReference>
<reference evidence="15" key="2">
    <citation type="submission" date="2011-01" db="EMBL/GenBank/DDBJ databases">
        <title>The Non-contiguous Finished genome of Clostridium papyrosolvens.</title>
        <authorList>
            <person name="Lucas S."/>
            <person name="Copeland A."/>
            <person name="Lapidus A."/>
            <person name="Cheng J.-F."/>
            <person name="Goodwin L."/>
            <person name="Pitluck S."/>
            <person name="Misra M."/>
            <person name="Chertkov O."/>
            <person name="Detter J.C."/>
            <person name="Han C."/>
            <person name="Tapia R."/>
            <person name="Land M."/>
            <person name="Hauser L."/>
            <person name="Kyrpides N."/>
            <person name="Ivanova N."/>
            <person name="Pagani I."/>
            <person name="Mouttaki H."/>
            <person name="He Z."/>
            <person name="Zhou J."/>
            <person name="Hemme C.L."/>
            <person name="Woyke T."/>
        </authorList>
    </citation>
    <scope>NUCLEOTIDE SEQUENCE [LARGE SCALE GENOMIC DNA]</scope>
    <source>
        <strain evidence="15">DSM 2782</strain>
    </source>
</reference>
<keyword evidence="10" id="KW-0902">Two-component regulatory system</keyword>
<dbReference type="AlphaFoldDB" id="F1TB21"/>
<dbReference type="SMART" id="SM00388">
    <property type="entry name" value="HisKA"/>
    <property type="match status" value="1"/>
</dbReference>
<evidence type="ECO:0000256" key="4">
    <source>
        <dbReference type="ARBA" id="ARBA00022475"/>
    </source>
</evidence>
<dbReference type="PRINTS" id="PR00344">
    <property type="entry name" value="BCTRLSENSOR"/>
</dbReference>
<dbReference type="InterPro" id="IPR005467">
    <property type="entry name" value="His_kinase_dom"/>
</dbReference>
<dbReference type="Gene3D" id="3.30.565.10">
    <property type="entry name" value="Histidine kinase-like ATPase, C-terminal domain"/>
    <property type="match status" value="1"/>
</dbReference>
<feature type="domain" description="PAS" evidence="14">
    <location>
        <begin position="226"/>
        <end position="280"/>
    </location>
</feature>
<keyword evidence="7" id="KW-0547">Nucleotide-binding</keyword>
<evidence type="ECO:0000256" key="10">
    <source>
        <dbReference type="ARBA" id="ARBA00023012"/>
    </source>
</evidence>
<feature type="transmembrane region" description="Helical" evidence="12">
    <location>
        <begin position="70"/>
        <end position="89"/>
    </location>
</feature>
<evidence type="ECO:0000256" key="6">
    <source>
        <dbReference type="ARBA" id="ARBA00022679"/>
    </source>
</evidence>
<dbReference type="GO" id="GO:0009927">
    <property type="term" value="F:histidine phosphotransfer kinase activity"/>
    <property type="evidence" value="ECO:0007669"/>
    <property type="project" value="TreeGrafter"/>
</dbReference>
<dbReference type="EC" id="2.7.13.3" evidence="3"/>
<dbReference type="InterPro" id="IPR000014">
    <property type="entry name" value="PAS"/>
</dbReference>